<evidence type="ECO:0000313" key="3">
    <source>
        <dbReference type="Proteomes" id="UP000198995"/>
    </source>
</evidence>
<dbReference type="SMART" id="SM00316">
    <property type="entry name" value="S1"/>
    <property type="match status" value="2"/>
</dbReference>
<dbReference type="InterPro" id="IPR003029">
    <property type="entry name" value="S1_domain"/>
</dbReference>
<organism evidence="2 3">
    <name type="scientific">Peptococcus niger</name>
    <dbReference type="NCBI Taxonomy" id="2741"/>
    <lineage>
        <taxon>Bacteria</taxon>
        <taxon>Bacillati</taxon>
        <taxon>Bacillota</taxon>
        <taxon>Clostridia</taxon>
        <taxon>Eubacteriales</taxon>
        <taxon>Peptococcaceae</taxon>
        <taxon>Peptococcus</taxon>
    </lineage>
</organism>
<dbReference type="RefSeq" id="WP_091791656.1">
    <property type="nucleotide sequence ID" value="NZ_FNAF01000004.1"/>
</dbReference>
<feature type="domain" description="S1 motif" evidence="1">
    <location>
        <begin position="176"/>
        <end position="248"/>
    </location>
</feature>
<dbReference type="SUPFAM" id="SSF50249">
    <property type="entry name" value="Nucleic acid-binding proteins"/>
    <property type="match status" value="1"/>
</dbReference>
<reference evidence="2 3" key="1">
    <citation type="submission" date="2016-10" db="EMBL/GenBank/DDBJ databases">
        <authorList>
            <person name="de Groot N.N."/>
        </authorList>
    </citation>
    <scope>NUCLEOTIDE SEQUENCE [LARGE SCALE GENOMIC DNA]</scope>
    <source>
        <strain evidence="2 3">DSM 20475</strain>
    </source>
</reference>
<sequence>MSEQKEKILQNEESVIRNVRRDGQLRNVMQQEFITKWNAILSAQRYKEFLYGTVSSVTSFEVGEERCAALELLVDGTIKATIPFNEIFRDGNEMLNLDFIDTRTERGKKELLNRQKAFCERMYGLEVPFLVKEAYADEVGSLDLPSDYFILGSRKDALIEMERGNFSKDRPRIQENDLINATVVTTGYQGLAVNVAGVDVLIPANRVTARYMENRRDLENMFTVGQDLPVIITQIQYKNDGHIELEVDPRGAHNYLKKPYQGTLLKEGQQCLATISNIVRKDAGKVTVFLYLDQYDMAAFTGIIPSSAVQNEGFHLGDIVRVTVIGFTDDGMVYVRIRSLHQRAHSSLR</sequence>
<dbReference type="Proteomes" id="UP000198995">
    <property type="component" value="Unassembled WGS sequence"/>
</dbReference>
<dbReference type="AlphaFoldDB" id="A0A1G6W170"/>
<dbReference type="PROSITE" id="PS50126">
    <property type="entry name" value="S1"/>
    <property type="match status" value="1"/>
</dbReference>
<keyword evidence="3" id="KW-1185">Reference proteome</keyword>
<evidence type="ECO:0000259" key="1">
    <source>
        <dbReference type="PROSITE" id="PS50126"/>
    </source>
</evidence>
<gene>
    <name evidence="2" type="ORF">SAMN04489866_104199</name>
</gene>
<dbReference type="EMBL" id="FNAF01000004">
    <property type="protein sequence ID" value="SDD59463.1"/>
    <property type="molecule type" value="Genomic_DNA"/>
</dbReference>
<dbReference type="STRING" id="2741.SAMN04489866_104199"/>
<dbReference type="InterPro" id="IPR012340">
    <property type="entry name" value="NA-bd_OB-fold"/>
</dbReference>
<accession>A0A1G6W170</accession>
<name>A0A1G6W170_PEPNI</name>
<evidence type="ECO:0000313" key="2">
    <source>
        <dbReference type="EMBL" id="SDD59463.1"/>
    </source>
</evidence>
<dbReference type="GO" id="GO:0003676">
    <property type="term" value="F:nucleic acid binding"/>
    <property type="evidence" value="ECO:0007669"/>
    <property type="project" value="InterPro"/>
</dbReference>
<protein>
    <recommendedName>
        <fullName evidence="1">S1 motif domain-containing protein</fullName>
    </recommendedName>
</protein>
<proteinExistence type="predicted"/>